<dbReference type="EMBL" id="BMAW01066305">
    <property type="protein sequence ID" value="GFT54477.1"/>
    <property type="molecule type" value="Genomic_DNA"/>
</dbReference>
<evidence type="ECO:0000313" key="3">
    <source>
        <dbReference type="Proteomes" id="UP000887013"/>
    </source>
</evidence>
<feature type="region of interest" description="Disordered" evidence="1">
    <location>
        <begin position="1"/>
        <end position="25"/>
    </location>
</feature>
<comment type="caution">
    <text evidence="2">The sequence shown here is derived from an EMBL/GenBank/DDBJ whole genome shotgun (WGS) entry which is preliminary data.</text>
</comment>
<feature type="compositionally biased region" description="Basic and acidic residues" evidence="1">
    <location>
        <begin position="14"/>
        <end position="25"/>
    </location>
</feature>
<dbReference type="AlphaFoldDB" id="A0A8X6PAH9"/>
<sequence length="77" mass="8800">MWPTKTHSMDGAMCEEHDAGEKGRRDVAWEQSGTDLESLNGILDLEDRRFQLQQMWATSWSGCLSNVRRRGNASTTR</sequence>
<gene>
    <name evidence="2" type="ORF">NPIL_534161</name>
</gene>
<accession>A0A8X6PAH9</accession>
<evidence type="ECO:0000256" key="1">
    <source>
        <dbReference type="SAM" id="MobiDB-lite"/>
    </source>
</evidence>
<evidence type="ECO:0000313" key="2">
    <source>
        <dbReference type="EMBL" id="GFT54477.1"/>
    </source>
</evidence>
<reference evidence="2" key="1">
    <citation type="submission" date="2020-08" db="EMBL/GenBank/DDBJ databases">
        <title>Multicomponent nature underlies the extraordinary mechanical properties of spider dragline silk.</title>
        <authorList>
            <person name="Kono N."/>
            <person name="Nakamura H."/>
            <person name="Mori M."/>
            <person name="Yoshida Y."/>
            <person name="Ohtoshi R."/>
            <person name="Malay A.D."/>
            <person name="Moran D.A.P."/>
            <person name="Tomita M."/>
            <person name="Numata K."/>
            <person name="Arakawa K."/>
        </authorList>
    </citation>
    <scope>NUCLEOTIDE SEQUENCE</scope>
</reference>
<proteinExistence type="predicted"/>
<organism evidence="2 3">
    <name type="scientific">Nephila pilipes</name>
    <name type="common">Giant wood spider</name>
    <name type="synonym">Nephila maculata</name>
    <dbReference type="NCBI Taxonomy" id="299642"/>
    <lineage>
        <taxon>Eukaryota</taxon>
        <taxon>Metazoa</taxon>
        <taxon>Ecdysozoa</taxon>
        <taxon>Arthropoda</taxon>
        <taxon>Chelicerata</taxon>
        <taxon>Arachnida</taxon>
        <taxon>Araneae</taxon>
        <taxon>Araneomorphae</taxon>
        <taxon>Entelegynae</taxon>
        <taxon>Araneoidea</taxon>
        <taxon>Nephilidae</taxon>
        <taxon>Nephila</taxon>
    </lineage>
</organism>
<keyword evidence="3" id="KW-1185">Reference proteome</keyword>
<name>A0A8X6PAH9_NEPPI</name>
<protein>
    <submittedName>
        <fullName evidence="2">Uncharacterized protein</fullName>
    </submittedName>
</protein>
<dbReference type="Proteomes" id="UP000887013">
    <property type="component" value="Unassembled WGS sequence"/>
</dbReference>